<dbReference type="Proteomes" id="UP000231426">
    <property type="component" value="Unassembled WGS sequence"/>
</dbReference>
<accession>A0A2M6W7R0</accession>
<organism evidence="3 4">
    <name type="scientific">Candidatus Magasanikbacteria bacterium CG10_big_fil_rev_8_21_14_0_10_36_32</name>
    <dbReference type="NCBI Taxonomy" id="1974646"/>
    <lineage>
        <taxon>Bacteria</taxon>
        <taxon>Candidatus Magasanikiibacteriota</taxon>
    </lineage>
</organism>
<reference evidence="4" key="1">
    <citation type="submission" date="2017-09" db="EMBL/GenBank/DDBJ databases">
        <title>Depth-based differentiation of microbial function through sediment-hosted aquifers and enrichment of novel symbionts in the deep terrestrial subsurface.</title>
        <authorList>
            <person name="Probst A.J."/>
            <person name="Ladd B."/>
            <person name="Jarett J.K."/>
            <person name="Geller-Mcgrath D.E."/>
            <person name="Sieber C.M.K."/>
            <person name="Emerson J.B."/>
            <person name="Anantharaman K."/>
            <person name="Thomas B.C."/>
            <person name="Malmstrom R."/>
            <person name="Stieglmeier M."/>
            <person name="Klingl A."/>
            <person name="Woyke T."/>
            <person name="Ryan C.M."/>
            <person name="Banfield J.F."/>
        </authorList>
    </citation>
    <scope>NUCLEOTIDE SEQUENCE [LARGE SCALE GENOMIC DNA]</scope>
</reference>
<protein>
    <recommendedName>
        <fullName evidence="5">Glycosyltransferase</fullName>
    </recommendedName>
</protein>
<sequence>MPVVLNVRVDNLSLTEAREKARGFLHSSSSHTIFTPNPEMIVKAQADQYFKDVLNKGSLNLCDGFGLHIVSGARRIAGVDFMMEICQISAEENKSIFLLGSSSDDIAKKTAEELKTINPSLRIVGHFRGPDINENIKISKQKNCDKRLIVDETENEIIIQQINESGAKVVFVAFGMGKQEKWIMENLSKMPQIKIAMGVGGSFDYISGTVKRAPCWMRRIGLEWGYRFLTQPKRVGRIFNATIRFIFLVLENNFKF</sequence>
<dbReference type="AlphaFoldDB" id="A0A2M6W7R0"/>
<comment type="caution">
    <text evidence="3">The sequence shown here is derived from an EMBL/GenBank/DDBJ whole genome shotgun (WGS) entry which is preliminary data.</text>
</comment>
<dbReference type="GO" id="GO:0016758">
    <property type="term" value="F:hexosyltransferase activity"/>
    <property type="evidence" value="ECO:0007669"/>
    <property type="project" value="TreeGrafter"/>
</dbReference>
<dbReference type="PANTHER" id="PTHR34136:SF1">
    <property type="entry name" value="UDP-N-ACETYL-D-MANNOSAMINURONIC ACID TRANSFERASE"/>
    <property type="match status" value="1"/>
</dbReference>
<keyword evidence="1" id="KW-0328">Glycosyltransferase</keyword>
<name>A0A2M6W7R0_9BACT</name>
<dbReference type="NCBIfam" id="TIGR00696">
    <property type="entry name" value="wecG_tagA_cpsF"/>
    <property type="match status" value="1"/>
</dbReference>
<dbReference type="InterPro" id="IPR004629">
    <property type="entry name" value="WecG_TagA_CpsF"/>
</dbReference>
<dbReference type="PANTHER" id="PTHR34136">
    <property type="match status" value="1"/>
</dbReference>
<dbReference type="EMBL" id="PFBV01000001">
    <property type="protein sequence ID" value="PIT88775.1"/>
    <property type="molecule type" value="Genomic_DNA"/>
</dbReference>
<evidence type="ECO:0000256" key="1">
    <source>
        <dbReference type="ARBA" id="ARBA00022676"/>
    </source>
</evidence>
<evidence type="ECO:0000313" key="4">
    <source>
        <dbReference type="Proteomes" id="UP000231426"/>
    </source>
</evidence>
<evidence type="ECO:0000256" key="2">
    <source>
        <dbReference type="ARBA" id="ARBA00022679"/>
    </source>
</evidence>
<dbReference type="Pfam" id="PF03808">
    <property type="entry name" value="Glyco_tran_WecG"/>
    <property type="match status" value="1"/>
</dbReference>
<evidence type="ECO:0000313" key="3">
    <source>
        <dbReference type="EMBL" id="PIT88775.1"/>
    </source>
</evidence>
<dbReference type="CDD" id="cd06533">
    <property type="entry name" value="Glyco_transf_WecG_TagA"/>
    <property type="match status" value="1"/>
</dbReference>
<evidence type="ECO:0008006" key="5">
    <source>
        <dbReference type="Google" id="ProtNLM"/>
    </source>
</evidence>
<proteinExistence type="predicted"/>
<keyword evidence="2" id="KW-0808">Transferase</keyword>
<gene>
    <name evidence="3" type="ORF">COU29_00125</name>
</gene>